<dbReference type="OrthoDB" id="9807095at2"/>
<dbReference type="RefSeq" id="WP_058032189.1">
    <property type="nucleotide sequence ID" value="NZ_CP013188.1"/>
</dbReference>
<keyword evidence="2" id="KW-1185">Reference proteome</keyword>
<proteinExistence type="predicted"/>
<protein>
    <submittedName>
        <fullName evidence="1">Uncharacterized protein</fullName>
    </submittedName>
</protein>
<gene>
    <name evidence="1" type="ORF">PP2015_3853</name>
</gene>
<organism evidence="1 2">
    <name type="scientific">Pseudoalteromonas phenolica</name>
    <dbReference type="NCBI Taxonomy" id="161398"/>
    <lineage>
        <taxon>Bacteria</taxon>
        <taxon>Pseudomonadati</taxon>
        <taxon>Pseudomonadota</taxon>
        <taxon>Gammaproteobacteria</taxon>
        <taxon>Alteromonadales</taxon>
        <taxon>Pseudoalteromonadaceae</taxon>
        <taxon>Pseudoalteromonas</taxon>
    </lineage>
</organism>
<dbReference type="AlphaFoldDB" id="A0A0S2K8H8"/>
<evidence type="ECO:0000313" key="2">
    <source>
        <dbReference type="Proteomes" id="UP000061457"/>
    </source>
</evidence>
<dbReference type="PATRIC" id="fig|161398.10.peg.3940"/>
<evidence type="ECO:0000313" key="1">
    <source>
        <dbReference type="EMBL" id="ALO44322.1"/>
    </source>
</evidence>
<name>A0A0S2K8H8_9GAMM</name>
<dbReference type="KEGG" id="pphe:PP2015_3853"/>
<accession>A0A0S2K8H8</accession>
<dbReference type="EMBL" id="CP013188">
    <property type="protein sequence ID" value="ALO44322.1"/>
    <property type="molecule type" value="Genomic_DNA"/>
</dbReference>
<reference evidence="1 2" key="1">
    <citation type="submission" date="2015-11" db="EMBL/GenBank/DDBJ databases">
        <authorList>
            <person name="Zhang Y."/>
            <person name="Guo Z."/>
        </authorList>
    </citation>
    <scope>NUCLEOTIDE SEQUENCE [LARGE SCALE GENOMIC DNA]</scope>
    <source>
        <strain evidence="1 2">KCTC 12086</strain>
    </source>
</reference>
<sequence length="146" mass="16183">MRILLLLLSPFASLASQESEAPETVWVESPKHFNCNPSEISFKDSISISLGESSFDELAIFRESDKTWLFLVVGGAPAEMNSLMSPSELKSTKVLSLNSETTGFRWEYNGYNEKIFTVSGKYTVYNSDTLESEVGGYKCDIVVTGN</sequence>
<dbReference type="Proteomes" id="UP000061457">
    <property type="component" value="Chromosome II"/>
</dbReference>